<name>A0A0R1WMH4_9LACO</name>
<sequence length="149" mass="17745">MIYNRKKRINKLKEIQQKCHHLTKDALRVAIGNIEDKFDFLDEKTKVMDEAVISDVWGQEIMVFEYKVCLNSKNEITLNNISRFKKEVEKQLEEYVKQKELTNSSNKEPFVISDIWQMNDNIHLDIAYIMNDATINYLEDINKVEKTRD</sequence>
<dbReference type="Proteomes" id="UP000051054">
    <property type="component" value="Unassembled WGS sequence"/>
</dbReference>
<gene>
    <name evidence="2" type="ORF">FC40_GL000852</name>
</gene>
<keyword evidence="1" id="KW-0175">Coiled coil</keyword>
<reference evidence="2 3" key="1">
    <citation type="journal article" date="2015" name="Genome Announc.">
        <title>Expanding the biotechnology potential of lactobacilli through comparative genomics of 213 strains and associated genera.</title>
        <authorList>
            <person name="Sun Z."/>
            <person name="Harris H.M."/>
            <person name="McCann A."/>
            <person name="Guo C."/>
            <person name="Argimon S."/>
            <person name="Zhang W."/>
            <person name="Yang X."/>
            <person name="Jeffery I.B."/>
            <person name="Cooney J.C."/>
            <person name="Kagawa T.F."/>
            <person name="Liu W."/>
            <person name="Song Y."/>
            <person name="Salvetti E."/>
            <person name="Wrobel A."/>
            <person name="Rasinkangas P."/>
            <person name="Parkhill J."/>
            <person name="Rea M.C."/>
            <person name="O'Sullivan O."/>
            <person name="Ritari J."/>
            <person name="Douillard F.P."/>
            <person name="Paul Ross R."/>
            <person name="Yang R."/>
            <person name="Briner A.E."/>
            <person name="Felis G.E."/>
            <person name="de Vos W.M."/>
            <person name="Barrangou R."/>
            <person name="Klaenhammer T.R."/>
            <person name="Caufield P.W."/>
            <person name="Cui Y."/>
            <person name="Zhang H."/>
            <person name="O'Toole P.W."/>
        </authorList>
    </citation>
    <scope>NUCLEOTIDE SEQUENCE [LARGE SCALE GENOMIC DNA]</scope>
    <source>
        <strain evidence="2 3">DSM 18933</strain>
    </source>
</reference>
<accession>A0A0R1WMH4</accession>
<proteinExistence type="predicted"/>
<evidence type="ECO:0008006" key="4">
    <source>
        <dbReference type="Google" id="ProtNLM"/>
    </source>
</evidence>
<dbReference type="eggNOG" id="ENOG502ZQCN">
    <property type="taxonomic scope" value="Bacteria"/>
</dbReference>
<keyword evidence="3" id="KW-1185">Reference proteome</keyword>
<feature type="coiled-coil region" evidence="1">
    <location>
        <begin position="78"/>
        <end position="105"/>
    </location>
</feature>
<evidence type="ECO:0000313" key="2">
    <source>
        <dbReference type="EMBL" id="KRM19063.1"/>
    </source>
</evidence>
<dbReference type="PATRIC" id="fig|1423755.3.peg.906"/>
<evidence type="ECO:0000313" key="3">
    <source>
        <dbReference type="Proteomes" id="UP000051054"/>
    </source>
</evidence>
<evidence type="ECO:0000256" key="1">
    <source>
        <dbReference type="SAM" id="Coils"/>
    </source>
</evidence>
<organism evidence="2 3">
    <name type="scientific">Ligilactobacillus hayakitensis DSM 18933 = JCM 14209</name>
    <dbReference type="NCBI Taxonomy" id="1423755"/>
    <lineage>
        <taxon>Bacteria</taxon>
        <taxon>Bacillati</taxon>
        <taxon>Bacillota</taxon>
        <taxon>Bacilli</taxon>
        <taxon>Lactobacillales</taxon>
        <taxon>Lactobacillaceae</taxon>
        <taxon>Ligilactobacillus</taxon>
    </lineage>
</organism>
<dbReference type="STRING" id="1423755.FC40_GL000852"/>
<dbReference type="AlphaFoldDB" id="A0A0R1WMH4"/>
<protein>
    <recommendedName>
        <fullName evidence="4">Na+-translocating membrane potential-generating system MpsC domain-containing protein</fullName>
    </recommendedName>
</protein>
<dbReference type="EMBL" id="AZGD01000090">
    <property type="protein sequence ID" value="KRM19063.1"/>
    <property type="molecule type" value="Genomic_DNA"/>
</dbReference>
<comment type="caution">
    <text evidence="2">The sequence shown here is derived from an EMBL/GenBank/DDBJ whole genome shotgun (WGS) entry which is preliminary data.</text>
</comment>